<sequence>MAALLDPPLPVPILKVLAATGTTRTATAVAPAVGGPDRANRATAASTGQNGKRAKAADTHGDWDNGKCHRSRPVFLLGQSPADPEQIEKQAHWGLATTSEHLYLASSSNVAVQALLQFQIAESYRQEGLRWSDMCMLHGMHAREFDLYDRKPIDINEGTSLDFAFTSCTHPSDSLKAFSI</sequence>
<proteinExistence type="predicted"/>
<feature type="compositionally biased region" description="Basic and acidic residues" evidence="1">
    <location>
        <begin position="55"/>
        <end position="64"/>
    </location>
</feature>
<accession>B3VTD0</accession>
<organism evidence="2">
    <name type="scientific">Sorghum bicolor</name>
    <name type="common">Sorghum</name>
    <name type="synonym">Sorghum vulgare</name>
    <dbReference type="NCBI Taxonomy" id="4558"/>
    <lineage>
        <taxon>Eukaryota</taxon>
        <taxon>Viridiplantae</taxon>
        <taxon>Streptophyta</taxon>
        <taxon>Embryophyta</taxon>
        <taxon>Tracheophyta</taxon>
        <taxon>Spermatophyta</taxon>
        <taxon>Magnoliopsida</taxon>
        <taxon>Liliopsida</taxon>
        <taxon>Poales</taxon>
        <taxon>Poaceae</taxon>
        <taxon>PACMAD clade</taxon>
        <taxon>Panicoideae</taxon>
        <taxon>Andropogonodae</taxon>
        <taxon>Andropogoneae</taxon>
        <taxon>Sorghinae</taxon>
        <taxon>Sorghum</taxon>
    </lineage>
</organism>
<evidence type="ECO:0000256" key="1">
    <source>
        <dbReference type="SAM" id="MobiDB-lite"/>
    </source>
</evidence>
<feature type="region of interest" description="Disordered" evidence="1">
    <location>
        <begin position="31"/>
        <end position="64"/>
    </location>
</feature>
<evidence type="ECO:0000313" key="2">
    <source>
        <dbReference type="EMBL" id="ACE86408.1"/>
    </source>
</evidence>
<name>B3VTD0_SORBI</name>
<dbReference type="EMBL" id="EU810765">
    <property type="protein sequence ID" value="ACE86408.1"/>
    <property type="molecule type" value="Genomic_DNA"/>
</dbReference>
<reference evidence="2" key="2">
    <citation type="journal article" date="2008" name="Genome Res.">
        <title>Pathogen corruption and site-directed recombination at a plant disease resistance gene cluster.</title>
        <authorList>
            <person name="Nagy E.D."/>
            <person name="Bennetzen J.L."/>
        </authorList>
    </citation>
    <scope>NUCLEOTIDE SEQUENCE</scope>
</reference>
<protein>
    <submittedName>
        <fullName evidence="2">Hypothetical centromere protein F</fullName>
    </submittedName>
</protein>
<reference evidence="2" key="1">
    <citation type="journal article" date="2007" name="Theor. Appl. Genet.">
        <title>Fine mapping of the Pc locus of Sorghum bicolor, a gene controlling the reaction to a fungal pathogen and its host-selective toxin.</title>
        <authorList>
            <person name="Nagy E.D."/>
            <person name="Lee T.C."/>
            <person name="Ramakrishna W."/>
            <person name="Xu Z."/>
            <person name="Klein P.E."/>
            <person name="SanMiguel P."/>
            <person name="Cheng C.P."/>
            <person name="Li J."/>
            <person name="Devos K.M."/>
            <person name="Schertz K."/>
            <person name="Dunkle L."/>
            <person name="Bennetzen J.L."/>
        </authorList>
    </citation>
    <scope>NUCLEOTIDE SEQUENCE</scope>
</reference>
<dbReference type="AlphaFoldDB" id="B3VTD0"/>